<dbReference type="EMBL" id="OY288114">
    <property type="protein sequence ID" value="CAJ0873794.1"/>
    <property type="molecule type" value="Genomic_DNA"/>
</dbReference>
<protein>
    <submittedName>
        <fullName evidence="1">Uncharacterized protein</fullName>
    </submittedName>
</protein>
<accession>A0AA48M2Y9</accession>
<sequence length="32" mass="3500">MRLSITEPSGCLRNVKTLQKISQSDGGVLIVR</sequence>
<gene>
    <name evidence="1" type="ORF">AMST5_02541</name>
</gene>
<organism evidence="1">
    <name type="scientific">freshwater sediment metagenome</name>
    <dbReference type="NCBI Taxonomy" id="556182"/>
    <lineage>
        <taxon>unclassified sequences</taxon>
        <taxon>metagenomes</taxon>
        <taxon>ecological metagenomes</taxon>
    </lineage>
</organism>
<evidence type="ECO:0000313" key="1">
    <source>
        <dbReference type="EMBL" id="CAJ0873794.1"/>
    </source>
</evidence>
<proteinExistence type="predicted"/>
<name>A0AA48M2Y9_9ZZZZ</name>
<dbReference type="AlphaFoldDB" id="A0AA48M2Y9"/>
<reference evidence="1" key="1">
    <citation type="submission" date="2023-07" db="EMBL/GenBank/DDBJ databases">
        <authorList>
            <person name="Pelsma A.J. K."/>
        </authorList>
    </citation>
    <scope>NUCLEOTIDE SEQUENCE</scope>
</reference>